<gene>
    <name evidence="7" type="primary">LOC110797031</name>
</gene>
<evidence type="ECO:0000313" key="6">
    <source>
        <dbReference type="Proteomes" id="UP000813463"/>
    </source>
</evidence>
<feature type="chain" id="PRO_5045550649" description="Wall-associated receptor kinase galacturonan-binding domain-containing protein" evidence="4">
    <location>
        <begin position="25"/>
        <end position="316"/>
    </location>
</feature>
<name>A0ABM3QM39_SPIOL</name>
<keyword evidence="3" id="KW-0472">Membrane</keyword>
<evidence type="ECO:0000256" key="1">
    <source>
        <dbReference type="ARBA" id="ARBA00004167"/>
    </source>
</evidence>
<keyword evidence="3" id="KW-0812">Transmembrane</keyword>
<dbReference type="Pfam" id="PF13947">
    <property type="entry name" value="GUB_WAK_bind"/>
    <property type="match status" value="1"/>
</dbReference>
<dbReference type="Proteomes" id="UP000813463">
    <property type="component" value="Chromosome 5"/>
</dbReference>
<protein>
    <recommendedName>
        <fullName evidence="5">Wall-associated receptor kinase galacturonan-binding domain-containing protein</fullName>
    </recommendedName>
</protein>
<reference evidence="7" key="2">
    <citation type="submission" date="2025-08" db="UniProtKB">
        <authorList>
            <consortium name="RefSeq"/>
        </authorList>
    </citation>
    <scope>IDENTIFICATION</scope>
    <source>
        <tissue evidence="7">Leaf</tissue>
    </source>
</reference>
<dbReference type="RefSeq" id="XP_056684423.1">
    <property type="nucleotide sequence ID" value="XM_056828445.1"/>
</dbReference>
<evidence type="ECO:0000256" key="4">
    <source>
        <dbReference type="SAM" id="SignalP"/>
    </source>
</evidence>
<sequence>MPHILSITLFALLVPSLLVPLCSSYNHSNTCRSYCGNVSIDYPFGLKYGCGHPGYRDLLYCINGVLMLHVASGSYRVLDIDYTFQALTLHDPHLSTCNSIVLGSRGNGFVVEPWRAPFLTPVPDNAFLLIGCSVKSSLFQGIPSKHLACRNVSGLGCEDYYRCPAWGFIGPTNVGLVYGSGPPECCTVAYDDLGAGQGVNLTKLDCQGYSSAYSLAPLRIDGPHEWSYGIRVKYSLQGHDAFCKTCEATRGTCGYTGDHGSEITEVCFCETHNSTSNCDSTSVESMIAEAVVLRTSSTYAIILIGFLVSMVLWNKD</sequence>
<keyword evidence="6" id="KW-1185">Reference proteome</keyword>
<comment type="subcellular location">
    <subcellularLocation>
        <location evidence="1">Membrane</location>
        <topology evidence="1">Single-pass membrane protein</topology>
    </subcellularLocation>
</comment>
<dbReference type="PANTHER" id="PTHR33355">
    <property type="entry name" value="WALL-ASSOCIATED RECEPTOR KINASE CARBOXY-TERMINAL PROTEIN-RELATED"/>
    <property type="match status" value="1"/>
</dbReference>
<feature type="domain" description="Wall-associated receptor kinase galacturonan-binding" evidence="5">
    <location>
        <begin position="31"/>
        <end position="91"/>
    </location>
</feature>
<feature type="signal peptide" evidence="4">
    <location>
        <begin position="1"/>
        <end position="24"/>
    </location>
</feature>
<feature type="transmembrane region" description="Helical" evidence="3">
    <location>
        <begin position="291"/>
        <end position="313"/>
    </location>
</feature>
<dbReference type="PANTHER" id="PTHR33355:SF3">
    <property type="entry name" value="WALL-ASSOCIATED RECEPTOR KINASE GALACTURONAN-BINDING PROTEIN"/>
    <property type="match status" value="1"/>
</dbReference>
<dbReference type="InterPro" id="IPR025287">
    <property type="entry name" value="WAK_GUB"/>
</dbReference>
<proteinExistence type="predicted"/>
<accession>A0ABM3QM39</accession>
<evidence type="ECO:0000256" key="2">
    <source>
        <dbReference type="ARBA" id="ARBA00022729"/>
    </source>
</evidence>
<organism evidence="6 7">
    <name type="scientific">Spinacia oleracea</name>
    <name type="common">Spinach</name>
    <dbReference type="NCBI Taxonomy" id="3562"/>
    <lineage>
        <taxon>Eukaryota</taxon>
        <taxon>Viridiplantae</taxon>
        <taxon>Streptophyta</taxon>
        <taxon>Embryophyta</taxon>
        <taxon>Tracheophyta</taxon>
        <taxon>Spermatophyta</taxon>
        <taxon>Magnoliopsida</taxon>
        <taxon>eudicotyledons</taxon>
        <taxon>Gunneridae</taxon>
        <taxon>Pentapetalae</taxon>
        <taxon>Caryophyllales</taxon>
        <taxon>Chenopodiaceae</taxon>
        <taxon>Chenopodioideae</taxon>
        <taxon>Anserineae</taxon>
        <taxon>Spinacia</taxon>
    </lineage>
</organism>
<reference evidence="6" key="1">
    <citation type="journal article" date="2021" name="Nat. Commun.">
        <title>Genomic analyses provide insights into spinach domestication and the genetic basis of agronomic traits.</title>
        <authorList>
            <person name="Cai X."/>
            <person name="Sun X."/>
            <person name="Xu C."/>
            <person name="Sun H."/>
            <person name="Wang X."/>
            <person name="Ge C."/>
            <person name="Zhang Z."/>
            <person name="Wang Q."/>
            <person name="Fei Z."/>
            <person name="Jiao C."/>
            <person name="Wang Q."/>
        </authorList>
    </citation>
    <scope>NUCLEOTIDE SEQUENCE [LARGE SCALE GENOMIC DNA]</scope>
    <source>
        <strain evidence="6">cv. Varoflay</strain>
    </source>
</reference>
<evidence type="ECO:0000256" key="3">
    <source>
        <dbReference type="SAM" id="Phobius"/>
    </source>
</evidence>
<evidence type="ECO:0000259" key="5">
    <source>
        <dbReference type="Pfam" id="PF13947"/>
    </source>
</evidence>
<keyword evidence="2 4" id="KW-0732">Signal</keyword>
<dbReference type="GeneID" id="110797031"/>
<keyword evidence="3" id="KW-1133">Transmembrane helix</keyword>
<evidence type="ECO:0000313" key="7">
    <source>
        <dbReference type="RefSeq" id="XP_056684423.1"/>
    </source>
</evidence>